<proteinExistence type="predicted"/>
<feature type="region of interest" description="Disordered" evidence="1">
    <location>
        <begin position="201"/>
        <end position="222"/>
    </location>
</feature>
<dbReference type="SUPFAM" id="SSF52096">
    <property type="entry name" value="ClpP/crotonase"/>
    <property type="match status" value="1"/>
</dbReference>
<reference evidence="2 3" key="1">
    <citation type="submission" date="2019-11" db="EMBL/GenBank/DDBJ databases">
        <title>Characterization of a new Erwinia amylovora bacteriophage.</title>
        <authorList>
            <person name="Valentovich L.N."/>
            <person name="Akhremchuk A.E."/>
            <person name="Besarab N.V."/>
            <person name="Lagonenko A.L."/>
        </authorList>
    </citation>
    <scope>NUCLEOTIDE SEQUENCE [LARGE SCALE GENOMIC DNA]</scope>
</reference>
<dbReference type="Gene3D" id="3.90.226.10">
    <property type="entry name" value="2-enoyl-CoA Hydratase, Chain A, domain 1"/>
    <property type="match status" value="1"/>
</dbReference>
<dbReference type="GO" id="GO:0008233">
    <property type="term" value="F:peptidase activity"/>
    <property type="evidence" value="ECO:0007669"/>
    <property type="project" value="UniProtKB-KW"/>
</dbReference>
<dbReference type="Pfam" id="PF00574">
    <property type="entry name" value="CLP_protease"/>
    <property type="match status" value="1"/>
</dbReference>
<evidence type="ECO:0000313" key="3">
    <source>
        <dbReference type="Proteomes" id="UP000433183"/>
    </source>
</evidence>
<evidence type="ECO:0000313" key="2">
    <source>
        <dbReference type="EMBL" id="QGZ16215.1"/>
    </source>
</evidence>
<organism evidence="2 3">
    <name type="scientific">Erwinia phage Hena1</name>
    <dbReference type="NCBI Taxonomy" id="2678601"/>
    <lineage>
        <taxon>Viruses</taxon>
        <taxon>Duplodnaviria</taxon>
        <taxon>Heunggongvirae</taxon>
        <taxon>Uroviricota</taxon>
        <taxon>Caudoviricetes</taxon>
        <taxon>Vequintavirinae</taxon>
        <taxon>Henunavirus</taxon>
        <taxon>Henunavirus hena1</taxon>
    </lineage>
</organism>
<keyword evidence="3" id="KW-1185">Reference proteome</keyword>
<dbReference type="GO" id="GO:0006508">
    <property type="term" value="P:proteolysis"/>
    <property type="evidence" value="ECO:0007669"/>
    <property type="project" value="UniProtKB-KW"/>
</dbReference>
<accession>A0A6B9J5R5</accession>
<dbReference type="Proteomes" id="UP000433183">
    <property type="component" value="Segment"/>
</dbReference>
<protein>
    <submittedName>
        <fullName evidence="2">Putative ATP-dependent Clp protease proteolytic subunit</fullName>
    </submittedName>
</protein>
<dbReference type="EMBL" id="MN732867">
    <property type="protein sequence ID" value="QGZ16215.1"/>
    <property type="molecule type" value="Genomic_DNA"/>
</dbReference>
<dbReference type="InterPro" id="IPR029045">
    <property type="entry name" value="ClpP/crotonase-like_dom_sf"/>
</dbReference>
<dbReference type="InterPro" id="IPR023562">
    <property type="entry name" value="ClpP/TepA"/>
</dbReference>
<sequence>MENKNSGPENSFGFYPGFGDNRNIFSYPVPCHDYVLYIDDLSWLEDHQERLQLIRMATPEDSIRIVINSPGGAVAIAMAYVNAMAESAANIVTHAEGQVCSAGTILWLASEERTVSPLTIFMFHNYQGGTYGDGANMHSQIMFEKVYFDRLIDRFYSGILSEEEIARIRGGGQVWMDEMQVLERADAVLLDAKNIKRMQQGKPPVSLRKVEAPAETPAEPTEPKRVKIRIELNGVEHILDAATLDEPSLAQFATKELFAILVQVAGLAGDDILSERSINGDTPREALIDNLKVYGQVVTDMLLNDKGE</sequence>
<gene>
    <name evidence="2" type="ORF">Hena1_00390</name>
</gene>
<evidence type="ECO:0000256" key="1">
    <source>
        <dbReference type="SAM" id="MobiDB-lite"/>
    </source>
</evidence>
<keyword evidence="2" id="KW-0378">Hydrolase</keyword>
<keyword evidence="2" id="KW-0645">Protease</keyword>
<name>A0A6B9J5R5_9CAUD</name>